<dbReference type="InterPro" id="IPR006571">
    <property type="entry name" value="TLDc_dom"/>
</dbReference>
<feature type="region of interest" description="Disordered" evidence="7">
    <location>
        <begin position="520"/>
        <end position="595"/>
    </location>
</feature>
<dbReference type="Gene3D" id="1.10.8.270">
    <property type="entry name" value="putative rabgap domain of human tbc1 domain family member 14 like domains"/>
    <property type="match status" value="1"/>
</dbReference>
<dbReference type="Proteomes" id="UP000887568">
    <property type="component" value="Unplaced"/>
</dbReference>
<comment type="subcellular location">
    <subcellularLocation>
        <location evidence="1">Cytoplasmic vesicle membrane</location>
    </subcellularLocation>
    <subcellularLocation>
        <location evidence="2">Endomembrane system</location>
        <topology evidence="2">Peripheral membrane protein</topology>
    </subcellularLocation>
    <subcellularLocation>
        <location evidence="6">Synapse</location>
    </subcellularLocation>
</comment>
<dbReference type="OrthoDB" id="10065050at2759"/>
<evidence type="ECO:0000256" key="2">
    <source>
        <dbReference type="ARBA" id="ARBA00004184"/>
    </source>
</evidence>
<dbReference type="SMART" id="SM00584">
    <property type="entry name" value="TLDc"/>
    <property type="match status" value="1"/>
</dbReference>
<feature type="region of interest" description="Disordered" evidence="7">
    <location>
        <begin position="19"/>
        <end position="40"/>
    </location>
</feature>
<organism evidence="10 11">
    <name type="scientific">Patiria miniata</name>
    <name type="common">Bat star</name>
    <name type="synonym">Asterina miniata</name>
    <dbReference type="NCBI Taxonomy" id="46514"/>
    <lineage>
        <taxon>Eukaryota</taxon>
        <taxon>Metazoa</taxon>
        <taxon>Echinodermata</taxon>
        <taxon>Eleutherozoa</taxon>
        <taxon>Asterozoa</taxon>
        <taxon>Asteroidea</taxon>
        <taxon>Valvatacea</taxon>
        <taxon>Valvatida</taxon>
        <taxon>Asterinidae</taxon>
        <taxon>Patiria</taxon>
    </lineage>
</organism>
<dbReference type="Pfam" id="PF00566">
    <property type="entry name" value="RabGAP-TBC"/>
    <property type="match status" value="1"/>
</dbReference>
<dbReference type="CTD" id="57465"/>
<dbReference type="GeneID" id="119723508"/>
<evidence type="ECO:0000259" key="8">
    <source>
        <dbReference type="PROSITE" id="PS50086"/>
    </source>
</evidence>
<dbReference type="GO" id="GO:0045202">
    <property type="term" value="C:synapse"/>
    <property type="evidence" value="ECO:0007669"/>
    <property type="project" value="UniProtKB-SubCell"/>
</dbReference>
<dbReference type="Pfam" id="PF07534">
    <property type="entry name" value="TLD"/>
    <property type="match status" value="1"/>
</dbReference>
<dbReference type="PROSITE" id="PS50086">
    <property type="entry name" value="TBC_RABGAP"/>
    <property type="match status" value="1"/>
</dbReference>
<keyword evidence="3" id="KW-0770">Synapse</keyword>
<keyword evidence="4" id="KW-0472">Membrane</keyword>
<dbReference type="SMART" id="SM00164">
    <property type="entry name" value="TBC"/>
    <property type="match status" value="1"/>
</dbReference>
<evidence type="ECO:0000313" key="10">
    <source>
        <dbReference type="EnsemblMetazoa" id="XP_038050128.1"/>
    </source>
</evidence>
<evidence type="ECO:0008006" key="12">
    <source>
        <dbReference type="Google" id="ProtNLM"/>
    </source>
</evidence>
<keyword evidence="5" id="KW-0968">Cytoplasmic vesicle</keyword>
<dbReference type="PANTHER" id="PTHR23354">
    <property type="entry name" value="NUCLEOLAR PROTEIN 7/ESTROGEN RECEPTOR COACTIVATOR-RELATED"/>
    <property type="match status" value="1"/>
</dbReference>
<evidence type="ECO:0000256" key="4">
    <source>
        <dbReference type="ARBA" id="ARBA00023136"/>
    </source>
</evidence>
<reference evidence="10" key="1">
    <citation type="submission" date="2022-11" db="UniProtKB">
        <authorList>
            <consortium name="EnsemblMetazoa"/>
        </authorList>
    </citation>
    <scope>IDENTIFICATION</scope>
</reference>
<dbReference type="Gene3D" id="1.10.472.80">
    <property type="entry name" value="Ypt/Rab-GAP domain of gyp1p, domain 3"/>
    <property type="match status" value="1"/>
</dbReference>
<sequence>MSVTTTAVLMPWVDAPKDLYDPAGPHENGSPPSPPLPKDPVRLKKLVRKGQWPEEHILRKELWHHICMRNVVAAGSVYKETAKALFGDEGQSSDENANPDYQTFGNEDHLTTYRLTATGQDQLRRLLCVLAHTRPDINYCPLLHPVAALLLHYMDAERAFDCLAALLGSKRYKYLDQSWVEYEAFRGSFTKLAKKFANQAHSLIAKQGMEPGLVYKDWIWWILEDLPFTHLVRVIDAYLMEGLKIFYRVSLAILQLFNKKRKGNKAAQSRDFASGVRHFAQHIPVSADVLLTMGFQFRGLSRTVIDTYHTKFKQNIRDSGMVPPVKNTNKGMAVVLNEINSSIINPKQLQSLWRWLPDRMALKQPHIVFTTAENGISLSTFYNMCEDEEPTILLVKTLDNEIFGAYLSCPWSTRNSAELKTSYFGNGESFLFSITPWEQKFPWVGLSDRPDKGPVDTASQLFMRGTRELLSIGGGDGEGLHLESDISNGWSEACRTYGNQPLSAKRNFQSEFIEVLAFHEASNKEPEERADTQADTATKPVTTPEPEGETTADPEAEPVTETVGEPQGETQAEDSAQQPATELADDQSPSGESGE</sequence>
<dbReference type="InterPro" id="IPR000195">
    <property type="entry name" value="Rab-GAP-TBC_dom"/>
</dbReference>
<dbReference type="PROSITE" id="PS51886">
    <property type="entry name" value="TLDC"/>
    <property type="match status" value="1"/>
</dbReference>
<accession>A0A913ZEB1</accession>
<proteinExistence type="predicted"/>
<feature type="compositionally biased region" description="Acidic residues" evidence="7">
    <location>
        <begin position="546"/>
        <end position="558"/>
    </location>
</feature>
<evidence type="ECO:0000256" key="6">
    <source>
        <dbReference type="ARBA" id="ARBA00034103"/>
    </source>
</evidence>
<dbReference type="PANTHER" id="PTHR23354:SF122">
    <property type="entry name" value="GTPASE-ACTIVATING PROTEIN SKYWALKER"/>
    <property type="match status" value="1"/>
</dbReference>
<feature type="compositionally biased region" description="Basic and acidic residues" evidence="7">
    <location>
        <begin position="521"/>
        <end position="532"/>
    </location>
</feature>
<evidence type="ECO:0000313" key="11">
    <source>
        <dbReference type="Proteomes" id="UP000887568"/>
    </source>
</evidence>
<evidence type="ECO:0000256" key="7">
    <source>
        <dbReference type="SAM" id="MobiDB-lite"/>
    </source>
</evidence>
<dbReference type="OMA" id="WGRTEHC"/>
<feature type="compositionally biased region" description="Polar residues" evidence="7">
    <location>
        <begin position="568"/>
        <end position="580"/>
    </location>
</feature>
<evidence type="ECO:0000256" key="3">
    <source>
        <dbReference type="ARBA" id="ARBA00023018"/>
    </source>
</evidence>
<dbReference type="InterPro" id="IPR035969">
    <property type="entry name" value="Rab-GAP_TBC_sf"/>
</dbReference>
<protein>
    <recommendedName>
        <fullName evidence="12">TBC1 domain family member 24</fullName>
    </recommendedName>
</protein>
<name>A0A913ZEB1_PATMI</name>
<feature type="domain" description="Rab-GAP TBC" evidence="8">
    <location>
        <begin position="53"/>
        <end position="242"/>
    </location>
</feature>
<evidence type="ECO:0000256" key="5">
    <source>
        <dbReference type="ARBA" id="ARBA00023329"/>
    </source>
</evidence>
<dbReference type="AlphaFoldDB" id="A0A913ZEB1"/>
<evidence type="ECO:0000259" key="9">
    <source>
        <dbReference type="PROSITE" id="PS51886"/>
    </source>
</evidence>
<dbReference type="GO" id="GO:0012505">
    <property type="term" value="C:endomembrane system"/>
    <property type="evidence" value="ECO:0007669"/>
    <property type="project" value="UniProtKB-SubCell"/>
</dbReference>
<keyword evidence="11" id="KW-1185">Reference proteome</keyword>
<dbReference type="RefSeq" id="XP_038050128.1">
    <property type="nucleotide sequence ID" value="XM_038194200.1"/>
</dbReference>
<feature type="domain" description="TLDc" evidence="9">
    <location>
        <begin position="342"/>
        <end position="519"/>
    </location>
</feature>
<dbReference type="SUPFAM" id="SSF47923">
    <property type="entry name" value="Ypt/Rab-GAP domain of gyp1p"/>
    <property type="match status" value="2"/>
</dbReference>
<dbReference type="EnsemblMetazoa" id="XM_038194200.1">
    <property type="protein sequence ID" value="XP_038050128.1"/>
    <property type="gene ID" value="LOC119723508"/>
</dbReference>
<dbReference type="GO" id="GO:0030659">
    <property type="term" value="C:cytoplasmic vesicle membrane"/>
    <property type="evidence" value="ECO:0007669"/>
    <property type="project" value="UniProtKB-SubCell"/>
</dbReference>
<evidence type="ECO:0000256" key="1">
    <source>
        <dbReference type="ARBA" id="ARBA00004156"/>
    </source>
</evidence>